<feature type="transmembrane region" description="Helical" evidence="8">
    <location>
        <begin position="106"/>
        <end position="125"/>
    </location>
</feature>
<sequence length="575" mass="66537">MGPLFQRLEQGRPSTKLLYVFLGTWFLINLLQALFTGLHPDEAYYWMYSKFLDWGYFDHPPMVALYIKAGDWIIHNPLSLRLVTVITNTLSIFVLWQIVKPYTKNGALFILLFSSVLIFHVYGFITTPDSPLYLFTILFLYAYQQYLKSYNFGWALALGILAAALLLSKYHGVLVIFFVLLSNLKLFTKGSFWIAMVVAFALFAPHIYWQYLNDYPSIHYHLFERSASPYKFEYTAQYFVDQLLMMGPIMGWYLISSAWKQKANQDLFLSGLRFLVIGVFIFFFLNTFKGRVQAHWPLIEFIPLFILAYIHIARGGLNKTYKILFTVNIGLILVARLVLMAAPEGLQKVKFVASYYGYQDWANSIAQAAEGNPVIFQDGFQAPAYYNYYNNTLDGFGNNSYGYRKTQFDIWPIEDSLQFKKVLYVLDHPFADGAEQFSIPTNKAKFYGKFINKVRLYQKLQFSPLHYNDDWNTAELREITFQIENPYDQEVRFEDIADESPVELLYGYYQSGQVVQVSNVSEAYKQLKIPAHGTTQFTIKIQAPKTPGKYKLFIALKTAPFPGSRNSSMINVNVK</sequence>
<gene>
    <name evidence="10" type="ORF">GCM10011387_24920</name>
</gene>
<feature type="transmembrane region" description="Helical" evidence="8">
    <location>
        <begin position="294"/>
        <end position="312"/>
    </location>
</feature>
<dbReference type="RefSeq" id="WP_188627244.1">
    <property type="nucleotide sequence ID" value="NZ_BMIL01000008.1"/>
</dbReference>
<protein>
    <recommendedName>
        <fullName evidence="9">Glycosyltransferase RgtA/B/C/D-like domain-containing protein</fullName>
    </recommendedName>
</protein>
<dbReference type="AlphaFoldDB" id="A0A916UF82"/>
<dbReference type="GO" id="GO:0016763">
    <property type="term" value="F:pentosyltransferase activity"/>
    <property type="evidence" value="ECO:0007669"/>
    <property type="project" value="TreeGrafter"/>
</dbReference>
<comment type="caution">
    <text evidence="10">The sequence shown here is derived from an EMBL/GenBank/DDBJ whole genome shotgun (WGS) entry which is preliminary data.</text>
</comment>
<feature type="transmembrane region" description="Helical" evidence="8">
    <location>
        <begin position="152"/>
        <end position="180"/>
    </location>
</feature>
<evidence type="ECO:0000256" key="6">
    <source>
        <dbReference type="ARBA" id="ARBA00022989"/>
    </source>
</evidence>
<evidence type="ECO:0000256" key="7">
    <source>
        <dbReference type="ARBA" id="ARBA00023136"/>
    </source>
</evidence>
<organism evidence="10 11">
    <name type="scientific">Pedobacter quisquiliarum</name>
    <dbReference type="NCBI Taxonomy" id="1834438"/>
    <lineage>
        <taxon>Bacteria</taxon>
        <taxon>Pseudomonadati</taxon>
        <taxon>Bacteroidota</taxon>
        <taxon>Sphingobacteriia</taxon>
        <taxon>Sphingobacteriales</taxon>
        <taxon>Sphingobacteriaceae</taxon>
        <taxon>Pedobacter</taxon>
    </lineage>
</organism>
<evidence type="ECO:0000256" key="3">
    <source>
        <dbReference type="ARBA" id="ARBA00022676"/>
    </source>
</evidence>
<name>A0A916UF82_9SPHI</name>
<keyword evidence="4" id="KW-0808">Transferase</keyword>
<accession>A0A916UF82</accession>
<feature type="transmembrane region" description="Helical" evidence="8">
    <location>
        <begin position="324"/>
        <end position="342"/>
    </location>
</feature>
<evidence type="ECO:0000256" key="5">
    <source>
        <dbReference type="ARBA" id="ARBA00022692"/>
    </source>
</evidence>
<keyword evidence="3" id="KW-0328">Glycosyltransferase</keyword>
<dbReference type="GO" id="GO:0009103">
    <property type="term" value="P:lipopolysaccharide biosynthetic process"/>
    <property type="evidence" value="ECO:0007669"/>
    <property type="project" value="UniProtKB-ARBA"/>
</dbReference>
<dbReference type="InterPro" id="IPR050297">
    <property type="entry name" value="LipidA_mod_glycosyltrf_83"/>
</dbReference>
<feature type="transmembrane region" description="Helical" evidence="8">
    <location>
        <begin position="78"/>
        <end position="99"/>
    </location>
</feature>
<evidence type="ECO:0000256" key="2">
    <source>
        <dbReference type="ARBA" id="ARBA00022475"/>
    </source>
</evidence>
<dbReference type="EMBL" id="BMIL01000008">
    <property type="protein sequence ID" value="GGC70508.1"/>
    <property type="molecule type" value="Genomic_DNA"/>
</dbReference>
<feature type="transmembrane region" description="Helical" evidence="8">
    <location>
        <begin position="236"/>
        <end position="255"/>
    </location>
</feature>
<evidence type="ECO:0000256" key="8">
    <source>
        <dbReference type="SAM" id="Phobius"/>
    </source>
</evidence>
<keyword evidence="2" id="KW-1003">Cell membrane</keyword>
<evidence type="ECO:0000313" key="11">
    <source>
        <dbReference type="Proteomes" id="UP000651668"/>
    </source>
</evidence>
<feature type="transmembrane region" description="Helical" evidence="8">
    <location>
        <begin position="267"/>
        <end position="288"/>
    </location>
</feature>
<keyword evidence="6 8" id="KW-1133">Transmembrane helix</keyword>
<dbReference type="PANTHER" id="PTHR33908:SF11">
    <property type="entry name" value="MEMBRANE PROTEIN"/>
    <property type="match status" value="1"/>
</dbReference>
<reference evidence="10" key="1">
    <citation type="journal article" date="2014" name="Int. J. Syst. Evol. Microbiol.">
        <title>Complete genome sequence of Corynebacterium casei LMG S-19264T (=DSM 44701T), isolated from a smear-ripened cheese.</title>
        <authorList>
            <consortium name="US DOE Joint Genome Institute (JGI-PGF)"/>
            <person name="Walter F."/>
            <person name="Albersmeier A."/>
            <person name="Kalinowski J."/>
            <person name="Ruckert C."/>
        </authorList>
    </citation>
    <scope>NUCLEOTIDE SEQUENCE</scope>
    <source>
        <strain evidence="10">CGMCC 1.15343</strain>
    </source>
</reference>
<keyword evidence="7 8" id="KW-0472">Membrane</keyword>
<comment type="subcellular location">
    <subcellularLocation>
        <location evidence="1">Cell membrane</location>
        <topology evidence="1">Multi-pass membrane protein</topology>
    </subcellularLocation>
</comment>
<feature type="transmembrane region" description="Helical" evidence="8">
    <location>
        <begin position="192"/>
        <end position="211"/>
    </location>
</feature>
<reference evidence="10" key="2">
    <citation type="submission" date="2020-09" db="EMBL/GenBank/DDBJ databases">
        <authorList>
            <person name="Sun Q."/>
            <person name="Zhou Y."/>
        </authorList>
    </citation>
    <scope>NUCLEOTIDE SEQUENCE</scope>
    <source>
        <strain evidence="10">CGMCC 1.15343</strain>
    </source>
</reference>
<evidence type="ECO:0000256" key="1">
    <source>
        <dbReference type="ARBA" id="ARBA00004651"/>
    </source>
</evidence>
<evidence type="ECO:0000256" key="4">
    <source>
        <dbReference type="ARBA" id="ARBA00022679"/>
    </source>
</evidence>
<evidence type="ECO:0000313" key="10">
    <source>
        <dbReference type="EMBL" id="GGC70508.1"/>
    </source>
</evidence>
<feature type="domain" description="Glycosyltransferase RgtA/B/C/D-like" evidence="9">
    <location>
        <begin position="58"/>
        <end position="209"/>
    </location>
</feature>
<proteinExistence type="predicted"/>
<dbReference type="Proteomes" id="UP000651668">
    <property type="component" value="Unassembled WGS sequence"/>
</dbReference>
<dbReference type="Pfam" id="PF13231">
    <property type="entry name" value="PMT_2"/>
    <property type="match status" value="1"/>
</dbReference>
<keyword evidence="11" id="KW-1185">Reference proteome</keyword>
<keyword evidence="5 8" id="KW-0812">Transmembrane</keyword>
<feature type="transmembrane region" description="Helical" evidence="8">
    <location>
        <begin position="17"/>
        <end position="38"/>
    </location>
</feature>
<evidence type="ECO:0000259" key="9">
    <source>
        <dbReference type="Pfam" id="PF13231"/>
    </source>
</evidence>
<dbReference type="InterPro" id="IPR038731">
    <property type="entry name" value="RgtA/B/C-like"/>
</dbReference>
<dbReference type="GO" id="GO:0005886">
    <property type="term" value="C:plasma membrane"/>
    <property type="evidence" value="ECO:0007669"/>
    <property type="project" value="UniProtKB-SubCell"/>
</dbReference>
<dbReference type="PANTHER" id="PTHR33908">
    <property type="entry name" value="MANNOSYLTRANSFERASE YKCB-RELATED"/>
    <property type="match status" value="1"/>
</dbReference>